<dbReference type="NCBIfam" id="TIGR01428">
    <property type="entry name" value="HAD_type_II"/>
    <property type="match status" value="1"/>
</dbReference>
<dbReference type="InterPro" id="IPR036412">
    <property type="entry name" value="HAD-like_sf"/>
</dbReference>
<dbReference type="Proteomes" id="UP000749293">
    <property type="component" value="Unassembled WGS sequence"/>
</dbReference>
<keyword evidence="3" id="KW-1185">Reference proteome</keyword>
<dbReference type="SUPFAM" id="SSF56784">
    <property type="entry name" value="HAD-like"/>
    <property type="match status" value="1"/>
</dbReference>
<dbReference type="PANTHER" id="PTHR43316:SF3">
    <property type="entry name" value="HALOACID DEHALOGENASE, TYPE II (AFU_ORTHOLOGUE AFUA_2G07750)-RELATED"/>
    <property type="match status" value="1"/>
</dbReference>
<dbReference type="InterPro" id="IPR006328">
    <property type="entry name" value="2-HAD"/>
</dbReference>
<evidence type="ECO:0000256" key="1">
    <source>
        <dbReference type="ARBA" id="ARBA00022801"/>
    </source>
</evidence>
<dbReference type="Pfam" id="PF00702">
    <property type="entry name" value="Hydrolase"/>
    <property type="match status" value="1"/>
</dbReference>
<comment type="caution">
    <text evidence="2">The sequence shown here is derived from an EMBL/GenBank/DDBJ whole genome shotgun (WGS) entry which is preliminary data.</text>
</comment>
<dbReference type="InterPro" id="IPR051540">
    <property type="entry name" value="S-2-haloacid_dehalogenase"/>
</dbReference>
<dbReference type="AlphaFoldDB" id="A0A9P5D6Z4"/>
<keyword evidence="1" id="KW-0378">Hydrolase</keyword>
<dbReference type="OrthoDB" id="3256520at2759"/>
<dbReference type="RefSeq" id="XP_035324728.1">
    <property type="nucleotide sequence ID" value="XM_035463304.1"/>
</dbReference>
<proteinExistence type="predicted"/>
<reference evidence="2" key="1">
    <citation type="submission" date="2020-03" db="EMBL/GenBank/DDBJ databases">
        <title>Site-based positive gene gene selection in Geosmithia morbida across the United States reveals a broad range of putative effectors and factors for local host and environmental adapation.</title>
        <authorList>
            <person name="Onufrak A."/>
            <person name="Murdoch R.W."/>
            <person name="Gazis R."/>
            <person name="Huff M."/>
            <person name="Staton M."/>
            <person name="Klingeman W."/>
            <person name="Hadziabdic D."/>
        </authorList>
    </citation>
    <scope>NUCLEOTIDE SEQUENCE</scope>
    <source>
        <strain evidence="2">1262</strain>
    </source>
</reference>
<dbReference type="Gene3D" id="1.10.150.240">
    <property type="entry name" value="Putative phosphatase, domain 2"/>
    <property type="match status" value="1"/>
</dbReference>
<accession>A0A9P5D6Z4</accession>
<dbReference type="GO" id="GO:0019120">
    <property type="term" value="F:hydrolase activity, acting on acid halide bonds, in C-halide compounds"/>
    <property type="evidence" value="ECO:0007669"/>
    <property type="project" value="InterPro"/>
</dbReference>
<dbReference type="SFLD" id="SFLDG01129">
    <property type="entry name" value="C1.5:_HAD__Beta-PGM__Phosphata"/>
    <property type="match status" value="1"/>
</dbReference>
<dbReference type="SFLD" id="SFLDS00003">
    <property type="entry name" value="Haloacid_Dehalogenase"/>
    <property type="match status" value="1"/>
</dbReference>
<evidence type="ECO:0000313" key="3">
    <source>
        <dbReference type="Proteomes" id="UP000749293"/>
    </source>
</evidence>
<gene>
    <name evidence="2" type="ORF">GMORB2_1322</name>
</gene>
<sequence length="250" mass="27009">MFQPVIIAFDLFGTILSTASIARSLADLYGPETAQKVADIARTLQLEYTWRANSMGVYEPLDDLTRHSFREAVVAAGCSSALSSSQEDVIMRAYDRLDLFPDVRSGLERLVKDGVDAWAFSNGTRSMMQATLSSAAASASPDGDLVGRVFPTRKMVSVDDVGVFKPHPSAYQYMREVVEGVDSHGKALWLVSSNPFDVVGATAAGYWTAWIDRNGKGWVDGLGSAMNMGPTVVVGGMDEAVKAILEYTGY</sequence>
<dbReference type="InterPro" id="IPR023198">
    <property type="entry name" value="PGP-like_dom2"/>
</dbReference>
<dbReference type="PANTHER" id="PTHR43316">
    <property type="entry name" value="HYDROLASE, HALOACID DELAHOGENASE-RELATED"/>
    <property type="match status" value="1"/>
</dbReference>
<protein>
    <submittedName>
        <fullName evidence="2">2-haloacid dehalogenase</fullName>
    </submittedName>
</protein>
<name>A0A9P5D6Z4_9HYPO</name>
<dbReference type="EMBL" id="JAANYQ010000002">
    <property type="protein sequence ID" value="KAF4126076.1"/>
    <property type="molecule type" value="Genomic_DNA"/>
</dbReference>
<evidence type="ECO:0000313" key="2">
    <source>
        <dbReference type="EMBL" id="KAF4126076.1"/>
    </source>
</evidence>
<dbReference type="GeneID" id="55967552"/>
<dbReference type="InterPro" id="IPR023214">
    <property type="entry name" value="HAD_sf"/>
</dbReference>
<dbReference type="Gene3D" id="3.40.50.1000">
    <property type="entry name" value="HAD superfamily/HAD-like"/>
    <property type="match status" value="1"/>
</dbReference>
<organism evidence="2 3">
    <name type="scientific">Geosmithia morbida</name>
    <dbReference type="NCBI Taxonomy" id="1094350"/>
    <lineage>
        <taxon>Eukaryota</taxon>
        <taxon>Fungi</taxon>
        <taxon>Dikarya</taxon>
        <taxon>Ascomycota</taxon>
        <taxon>Pezizomycotina</taxon>
        <taxon>Sordariomycetes</taxon>
        <taxon>Hypocreomycetidae</taxon>
        <taxon>Hypocreales</taxon>
        <taxon>Bionectriaceae</taxon>
        <taxon>Geosmithia</taxon>
    </lineage>
</organism>